<organism evidence="1 2">
    <name type="scientific">Piloderma croceum (strain F 1598)</name>
    <dbReference type="NCBI Taxonomy" id="765440"/>
    <lineage>
        <taxon>Eukaryota</taxon>
        <taxon>Fungi</taxon>
        <taxon>Dikarya</taxon>
        <taxon>Basidiomycota</taxon>
        <taxon>Agaricomycotina</taxon>
        <taxon>Agaricomycetes</taxon>
        <taxon>Agaricomycetidae</taxon>
        <taxon>Atheliales</taxon>
        <taxon>Atheliaceae</taxon>
        <taxon>Piloderma</taxon>
    </lineage>
</organism>
<reference evidence="2" key="2">
    <citation type="submission" date="2015-01" db="EMBL/GenBank/DDBJ databases">
        <title>Evolutionary Origins and Diversification of the Mycorrhizal Mutualists.</title>
        <authorList>
            <consortium name="DOE Joint Genome Institute"/>
            <consortium name="Mycorrhizal Genomics Consortium"/>
            <person name="Kohler A."/>
            <person name="Kuo A."/>
            <person name="Nagy L.G."/>
            <person name="Floudas D."/>
            <person name="Copeland A."/>
            <person name="Barry K.W."/>
            <person name="Cichocki N."/>
            <person name="Veneault-Fourrey C."/>
            <person name="LaButti K."/>
            <person name="Lindquist E.A."/>
            <person name="Lipzen A."/>
            <person name="Lundell T."/>
            <person name="Morin E."/>
            <person name="Murat C."/>
            <person name="Riley R."/>
            <person name="Ohm R."/>
            <person name="Sun H."/>
            <person name="Tunlid A."/>
            <person name="Henrissat B."/>
            <person name="Grigoriev I.V."/>
            <person name="Hibbett D.S."/>
            <person name="Martin F."/>
        </authorList>
    </citation>
    <scope>NUCLEOTIDE SEQUENCE [LARGE SCALE GENOMIC DNA]</scope>
    <source>
        <strain evidence="2">F 1598</strain>
    </source>
</reference>
<dbReference type="HOGENOM" id="CLU_497057_0_0_1"/>
<evidence type="ECO:0000313" key="1">
    <source>
        <dbReference type="EMBL" id="KIM85942.1"/>
    </source>
</evidence>
<dbReference type="InParanoid" id="A0A0C3C8A5"/>
<dbReference type="AlphaFoldDB" id="A0A0C3C8A5"/>
<accession>A0A0C3C8A5</accession>
<name>A0A0C3C8A5_PILCF</name>
<keyword evidence="2" id="KW-1185">Reference proteome</keyword>
<protein>
    <submittedName>
        <fullName evidence="1">Uncharacterized protein</fullName>
    </submittedName>
</protein>
<dbReference type="EMBL" id="KN832983">
    <property type="protein sequence ID" value="KIM85942.1"/>
    <property type="molecule type" value="Genomic_DNA"/>
</dbReference>
<dbReference type="OrthoDB" id="3270336at2759"/>
<evidence type="ECO:0000313" key="2">
    <source>
        <dbReference type="Proteomes" id="UP000054166"/>
    </source>
</evidence>
<proteinExistence type="predicted"/>
<reference evidence="1 2" key="1">
    <citation type="submission" date="2014-04" db="EMBL/GenBank/DDBJ databases">
        <authorList>
            <consortium name="DOE Joint Genome Institute"/>
            <person name="Kuo A."/>
            <person name="Tarkka M."/>
            <person name="Buscot F."/>
            <person name="Kohler A."/>
            <person name="Nagy L.G."/>
            <person name="Floudas D."/>
            <person name="Copeland A."/>
            <person name="Barry K.W."/>
            <person name="Cichocki N."/>
            <person name="Veneault-Fourrey C."/>
            <person name="LaButti K."/>
            <person name="Lindquist E.A."/>
            <person name="Lipzen A."/>
            <person name="Lundell T."/>
            <person name="Morin E."/>
            <person name="Murat C."/>
            <person name="Sun H."/>
            <person name="Tunlid A."/>
            <person name="Henrissat B."/>
            <person name="Grigoriev I.V."/>
            <person name="Hibbett D.S."/>
            <person name="Martin F."/>
            <person name="Nordberg H.P."/>
            <person name="Cantor M.N."/>
            <person name="Hua S.X."/>
        </authorList>
    </citation>
    <scope>NUCLEOTIDE SEQUENCE [LARGE SCALE GENOMIC DNA]</scope>
    <source>
        <strain evidence="1 2">F 1598</strain>
    </source>
</reference>
<dbReference type="Proteomes" id="UP000054166">
    <property type="component" value="Unassembled WGS sequence"/>
</dbReference>
<gene>
    <name evidence="1" type="ORF">PILCRDRAFT_86667</name>
</gene>
<sequence length="548" mass="61626">MPDFTAENPSWVAKLQEMGIHPEWVQLLKDSQLADFSASNERIGVIIQPNCKCLNHVSRLVQANVPVYILWDNPSDFSDTPWFRTRYCPTFEEVKAARLAAYLRKAQQPPSWGDISNASDAANDDSTLVPDDLTMVPDQQPPTPVQQLPMPDQFDSWGGFARSQRRYDSFYNEWDLSEHFDQTTYRNNTNDSPYHNEVGNREVQNAGRDPLAKLLHWRFGYCWDGRSAYTGLPAAPWLDIQKTLTDTMGGISGLQQPAVSTLVTHLTKGVTVPAALWDLNSTNPSALRENLNLNLVVNPKSFNQTTYYFIQSAAPPSPNDPSWHLVVEDPMTALECCRRDLGPSIVDVARVLLLSGKSFATRICPVAPGHVTPSLCRRDPVGLGWRQMGYKGDSRDYAGGIVWCLAINTIEIAQVLSGPLDEVFEYGRAIMDTNGEELWDDALLEDELNLICGVYKVHTQSNQTSDSSWWPKQSVWMTSGLHIGYWSVACETWFQKRLEAIRNGTATLRTAAEWRSSLKFWRATAPFISHSKRAAAAYLLNEPCDLFD</sequence>